<evidence type="ECO:0000256" key="1">
    <source>
        <dbReference type="SAM" id="MobiDB-lite"/>
    </source>
</evidence>
<accession>A0ABP0JN73</accession>
<proteinExistence type="predicted"/>
<feature type="compositionally biased region" description="Polar residues" evidence="1">
    <location>
        <begin position="10"/>
        <end position="19"/>
    </location>
</feature>
<feature type="compositionally biased region" description="Basic and acidic residues" evidence="1">
    <location>
        <begin position="123"/>
        <end position="135"/>
    </location>
</feature>
<evidence type="ECO:0000313" key="3">
    <source>
        <dbReference type="Proteomes" id="UP001642484"/>
    </source>
</evidence>
<feature type="region of interest" description="Disordered" evidence="1">
    <location>
        <begin position="178"/>
        <end position="236"/>
    </location>
</feature>
<gene>
    <name evidence="2" type="ORF">CCMP2556_LOCUS12192</name>
</gene>
<name>A0ABP0JN73_9DINO</name>
<organism evidence="2 3">
    <name type="scientific">Durusdinium trenchii</name>
    <dbReference type="NCBI Taxonomy" id="1381693"/>
    <lineage>
        <taxon>Eukaryota</taxon>
        <taxon>Sar</taxon>
        <taxon>Alveolata</taxon>
        <taxon>Dinophyceae</taxon>
        <taxon>Suessiales</taxon>
        <taxon>Symbiodiniaceae</taxon>
        <taxon>Durusdinium</taxon>
    </lineage>
</organism>
<evidence type="ECO:0000313" key="2">
    <source>
        <dbReference type="EMBL" id="CAK9015696.1"/>
    </source>
</evidence>
<reference evidence="2 3" key="1">
    <citation type="submission" date="2024-02" db="EMBL/GenBank/DDBJ databases">
        <authorList>
            <person name="Chen Y."/>
            <person name="Shah S."/>
            <person name="Dougan E. K."/>
            <person name="Thang M."/>
            <person name="Chan C."/>
        </authorList>
    </citation>
    <scope>NUCLEOTIDE SEQUENCE [LARGE SCALE GENOMIC DNA]</scope>
</reference>
<feature type="region of interest" description="Disordered" evidence="1">
    <location>
        <begin position="55"/>
        <end position="78"/>
    </location>
</feature>
<sequence>MWPNGGIAQAPQSRHTPASNLPRALLLQASRPKALPMPTLPAALSAALPAAPTMPTMPSLELPSDRTERLPPNMAMPKPALPSVIPSIPGIPVPGLGRAGSGGPVPAGLVNPKTTGPRPAGALEEKDKKMEKEDLPTSSEVKVSEKEGDKTLSLDEMVKKVGEKVNKAGGLQAIGYGARAGKPYVRGRPDDVVANEYRKSPYGPIRGNDKKDDAAPQSPTEAGRYSGGMGSMGQLY</sequence>
<feature type="region of interest" description="Disordered" evidence="1">
    <location>
        <begin position="1"/>
        <end position="25"/>
    </location>
</feature>
<feature type="compositionally biased region" description="Basic and acidic residues" evidence="1">
    <location>
        <begin position="187"/>
        <end position="199"/>
    </location>
</feature>
<feature type="compositionally biased region" description="Gly residues" evidence="1">
    <location>
        <begin position="225"/>
        <end position="236"/>
    </location>
</feature>
<protein>
    <submittedName>
        <fullName evidence="2">Uncharacterized protein</fullName>
    </submittedName>
</protein>
<dbReference type="EMBL" id="CAXAMN010005891">
    <property type="protein sequence ID" value="CAK9015696.1"/>
    <property type="molecule type" value="Genomic_DNA"/>
</dbReference>
<comment type="caution">
    <text evidence="2">The sequence shown here is derived from an EMBL/GenBank/DDBJ whole genome shotgun (WGS) entry which is preliminary data.</text>
</comment>
<feature type="region of interest" description="Disordered" evidence="1">
    <location>
        <begin position="95"/>
        <end position="149"/>
    </location>
</feature>
<dbReference type="Proteomes" id="UP001642484">
    <property type="component" value="Unassembled WGS sequence"/>
</dbReference>
<keyword evidence="3" id="KW-1185">Reference proteome</keyword>